<evidence type="ECO:0000256" key="14">
    <source>
        <dbReference type="RuleBase" id="RU910713"/>
    </source>
</evidence>
<comment type="pathway">
    <text evidence="2 14">Porphyrin-containing compound metabolism; protoporphyrin-IX biosynthesis; 5-aminolevulinate from glycine: step 1/1.</text>
</comment>
<dbReference type="InterPro" id="IPR004839">
    <property type="entry name" value="Aminotransferase_I/II_large"/>
</dbReference>
<evidence type="ECO:0000256" key="1">
    <source>
        <dbReference type="ARBA" id="ARBA00001933"/>
    </source>
</evidence>
<dbReference type="GO" id="GO:0006782">
    <property type="term" value="P:protoporphyrinogen IX biosynthetic process"/>
    <property type="evidence" value="ECO:0007669"/>
    <property type="project" value="UniProtKB-UniRule"/>
</dbReference>
<evidence type="ECO:0000313" key="16">
    <source>
        <dbReference type="EMBL" id="KII69429.1"/>
    </source>
</evidence>
<evidence type="ECO:0000256" key="13">
    <source>
        <dbReference type="RuleBase" id="RU003693"/>
    </source>
</evidence>
<keyword evidence="7 14" id="KW-0350">Heme biosynthesis</keyword>
<evidence type="ECO:0000256" key="6">
    <source>
        <dbReference type="ARBA" id="ARBA00022898"/>
    </source>
</evidence>
<evidence type="ECO:0000256" key="11">
    <source>
        <dbReference type="ARBA" id="ARBA00032773"/>
    </source>
</evidence>
<evidence type="ECO:0000313" key="17">
    <source>
        <dbReference type="Proteomes" id="UP000031668"/>
    </source>
</evidence>
<comment type="cofactor">
    <cofactor evidence="1 13">
        <name>pyridoxal 5'-phosphate</name>
        <dbReference type="ChEBI" id="CHEBI:597326"/>
    </cofactor>
</comment>
<dbReference type="PANTHER" id="PTHR13693:SF102">
    <property type="entry name" value="2-AMINO-3-KETOBUTYRATE COENZYME A LIGASE, MITOCHONDRIAL"/>
    <property type="match status" value="1"/>
</dbReference>
<gene>
    <name evidence="16" type="ORF">RF11_11073</name>
</gene>
<dbReference type="InterPro" id="IPR015421">
    <property type="entry name" value="PyrdxlP-dep_Trfase_major"/>
</dbReference>
<evidence type="ECO:0000256" key="3">
    <source>
        <dbReference type="ARBA" id="ARBA00008392"/>
    </source>
</evidence>
<name>A0A0C2IVN2_THEKT</name>
<dbReference type="AlphaFoldDB" id="A0A0C2IVN2"/>
<reference evidence="16 17" key="1">
    <citation type="journal article" date="2014" name="Genome Biol. Evol.">
        <title>The genome of the myxosporean Thelohanellus kitauei shows adaptations to nutrient acquisition within its fish host.</title>
        <authorList>
            <person name="Yang Y."/>
            <person name="Xiong J."/>
            <person name="Zhou Z."/>
            <person name="Huo F."/>
            <person name="Miao W."/>
            <person name="Ran C."/>
            <person name="Liu Y."/>
            <person name="Zhang J."/>
            <person name="Feng J."/>
            <person name="Wang M."/>
            <person name="Wang M."/>
            <person name="Wang L."/>
            <person name="Yao B."/>
        </authorList>
    </citation>
    <scope>NUCLEOTIDE SEQUENCE [LARGE SCALE GENOMIC DNA]</scope>
    <source>
        <strain evidence="16">Wuqing</strain>
    </source>
</reference>
<evidence type="ECO:0000256" key="10">
    <source>
        <dbReference type="ARBA" id="ARBA00031945"/>
    </source>
</evidence>
<dbReference type="CDD" id="cd06454">
    <property type="entry name" value="KBL_like"/>
    <property type="match status" value="1"/>
</dbReference>
<keyword evidence="5 14" id="KW-0808">Transferase</keyword>
<dbReference type="GO" id="GO:0003870">
    <property type="term" value="F:5-aminolevulinate synthase activity"/>
    <property type="evidence" value="ECO:0007669"/>
    <property type="project" value="UniProtKB-EC"/>
</dbReference>
<dbReference type="InterPro" id="IPR001917">
    <property type="entry name" value="Aminotrans_II_pyridoxalP_BS"/>
</dbReference>
<evidence type="ECO:0000256" key="4">
    <source>
        <dbReference type="ARBA" id="ARBA00013257"/>
    </source>
</evidence>
<protein>
    <recommendedName>
        <fullName evidence="4 14">5-aminolevulinate synthase</fullName>
        <ecNumber evidence="4 14">2.3.1.37</ecNumber>
    </recommendedName>
    <alternativeName>
        <fullName evidence="9 14">5-aminolevulinic acid synthase</fullName>
    </alternativeName>
    <alternativeName>
        <fullName evidence="10 14">Delta-ALA synthase</fullName>
    </alternativeName>
    <alternativeName>
        <fullName evidence="11 14">Delta-aminolevulinate synthase</fullName>
    </alternativeName>
</protein>
<keyword evidence="17" id="KW-1185">Reference proteome</keyword>
<dbReference type="EC" id="2.3.1.37" evidence="4 14"/>
<comment type="caution">
    <text evidence="16">The sequence shown here is derived from an EMBL/GenBank/DDBJ whole genome shotgun (WGS) entry which is preliminary data.</text>
</comment>
<keyword evidence="8 14" id="KW-0012">Acyltransferase</keyword>
<dbReference type="OrthoDB" id="10263824at2759"/>
<organism evidence="16 17">
    <name type="scientific">Thelohanellus kitauei</name>
    <name type="common">Myxosporean</name>
    <dbReference type="NCBI Taxonomy" id="669202"/>
    <lineage>
        <taxon>Eukaryota</taxon>
        <taxon>Metazoa</taxon>
        <taxon>Cnidaria</taxon>
        <taxon>Myxozoa</taxon>
        <taxon>Myxosporea</taxon>
        <taxon>Bivalvulida</taxon>
        <taxon>Platysporina</taxon>
        <taxon>Myxobolidae</taxon>
        <taxon>Thelohanellus</taxon>
    </lineage>
</organism>
<dbReference type="Pfam" id="PF00155">
    <property type="entry name" value="Aminotran_1_2"/>
    <property type="match status" value="1"/>
</dbReference>
<evidence type="ECO:0000256" key="8">
    <source>
        <dbReference type="ARBA" id="ARBA00023315"/>
    </source>
</evidence>
<sequence length="433" mass="48199">MIQLKKTSDIYRVFNRVGRLANKFTTAEAFRTDQHPNNVEEPRNVSVWCSNDYLGMSRHPKVIKTACETIAKYGVGSGGTRNISGNNLLHEKLENVLASWYRKDAGLIFTSCYVANSTTLSTLATILDDCIIFSDQGNHASIIEGVRYSRCQKYIYKHNDLDDLETNLAKVPLSRHKLIVFESVNSMNGSISPIKEICDLAKRYNALTFLDEVHAVGLYGKYGSGYSEDLGCLDDIDIISGTLGKAVGSIGGFIVGQNQLVDMIRSYAPGFIFTTSLPPAIISSSIESIKILRSDEGQRLRTCHQNVVSVVRKRLTQAGFPQFPSPSHIIPILVGDSKTCKMISKRLLDRHNIYVQPINYPTVMPKTERLRIAPTPGHDSESVKKLVDSLIETWETVGLARIHPVCTNDSCDCVLSCECYHFNQPTTSWQVVL</sequence>
<evidence type="ECO:0000259" key="15">
    <source>
        <dbReference type="Pfam" id="PF00155"/>
    </source>
</evidence>
<keyword evidence="6 13" id="KW-0663">Pyridoxal phosphate</keyword>
<dbReference type="Gene3D" id="3.40.640.10">
    <property type="entry name" value="Type I PLP-dependent aspartate aminotransferase-like (Major domain)"/>
    <property type="match status" value="1"/>
</dbReference>
<dbReference type="NCBIfam" id="TIGR01821">
    <property type="entry name" value="5aminolev_synth"/>
    <property type="match status" value="1"/>
</dbReference>
<dbReference type="InterPro" id="IPR050087">
    <property type="entry name" value="AON_synthase_class-II"/>
</dbReference>
<dbReference type="InterPro" id="IPR015424">
    <property type="entry name" value="PyrdxlP-dep_Trfase"/>
</dbReference>
<dbReference type="FunFam" id="3.40.640.10:FF:000006">
    <property type="entry name" value="5-aminolevulinate synthase, mitochondrial"/>
    <property type="match status" value="1"/>
</dbReference>
<evidence type="ECO:0000256" key="2">
    <source>
        <dbReference type="ARBA" id="ARBA00005029"/>
    </source>
</evidence>
<evidence type="ECO:0000256" key="7">
    <source>
        <dbReference type="ARBA" id="ARBA00023133"/>
    </source>
</evidence>
<dbReference type="SUPFAM" id="SSF53383">
    <property type="entry name" value="PLP-dependent transferases"/>
    <property type="match status" value="1"/>
</dbReference>
<proteinExistence type="inferred from homology"/>
<comment type="similarity">
    <text evidence="3 13">Belongs to the class-II pyridoxal-phosphate-dependent aminotransferase family.</text>
</comment>
<dbReference type="UniPathway" id="UPA00251">
    <property type="reaction ID" value="UER00375"/>
</dbReference>
<comment type="catalytic activity">
    <reaction evidence="12">
        <text>succinyl-CoA + glycine + H(+) = 5-aminolevulinate + CO2 + CoA</text>
        <dbReference type="Rhea" id="RHEA:12921"/>
        <dbReference type="ChEBI" id="CHEBI:15378"/>
        <dbReference type="ChEBI" id="CHEBI:16526"/>
        <dbReference type="ChEBI" id="CHEBI:57287"/>
        <dbReference type="ChEBI" id="CHEBI:57292"/>
        <dbReference type="ChEBI" id="CHEBI:57305"/>
        <dbReference type="ChEBI" id="CHEBI:356416"/>
        <dbReference type="EC" id="2.3.1.37"/>
    </reaction>
    <physiologicalReaction direction="left-to-right" evidence="12">
        <dbReference type="Rhea" id="RHEA:12922"/>
    </physiologicalReaction>
</comment>
<accession>A0A0C2IVN2</accession>
<dbReference type="Proteomes" id="UP000031668">
    <property type="component" value="Unassembled WGS sequence"/>
</dbReference>
<dbReference type="Gene3D" id="3.90.1150.10">
    <property type="entry name" value="Aspartate Aminotransferase, domain 1"/>
    <property type="match status" value="1"/>
</dbReference>
<dbReference type="OMA" id="ARRCPIM"/>
<dbReference type="PANTHER" id="PTHR13693">
    <property type="entry name" value="CLASS II AMINOTRANSFERASE/8-AMINO-7-OXONONANOATE SYNTHASE"/>
    <property type="match status" value="1"/>
</dbReference>
<evidence type="ECO:0000256" key="12">
    <source>
        <dbReference type="ARBA" id="ARBA00049013"/>
    </source>
</evidence>
<evidence type="ECO:0000256" key="9">
    <source>
        <dbReference type="ARBA" id="ARBA00031691"/>
    </source>
</evidence>
<dbReference type="InterPro" id="IPR010961">
    <property type="entry name" value="4pyrrol_synth_NH2levulA_synth"/>
</dbReference>
<dbReference type="EMBL" id="JWZT01002428">
    <property type="protein sequence ID" value="KII69429.1"/>
    <property type="molecule type" value="Genomic_DNA"/>
</dbReference>
<feature type="domain" description="Aminotransferase class I/classII large" evidence="15">
    <location>
        <begin position="45"/>
        <end position="390"/>
    </location>
</feature>
<dbReference type="GO" id="GO:0005739">
    <property type="term" value="C:mitochondrion"/>
    <property type="evidence" value="ECO:0007669"/>
    <property type="project" value="TreeGrafter"/>
</dbReference>
<dbReference type="PROSITE" id="PS00599">
    <property type="entry name" value="AA_TRANSFER_CLASS_2"/>
    <property type="match status" value="1"/>
</dbReference>
<dbReference type="InterPro" id="IPR015422">
    <property type="entry name" value="PyrdxlP-dep_Trfase_small"/>
</dbReference>
<evidence type="ECO:0000256" key="5">
    <source>
        <dbReference type="ARBA" id="ARBA00022679"/>
    </source>
</evidence>
<dbReference type="GO" id="GO:0030170">
    <property type="term" value="F:pyridoxal phosphate binding"/>
    <property type="evidence" value="ECO:0007669"/>
    <property type="project" value="UniProtKB-UniRule"/>
</dbReference>